<dbReference type="GO" id="GO:0043531">
    <property type="term" value="F:ADP binding"/>
    <property type="evidence" value="ECO:0007669"/>
    <property type="project" value="InterPro"/>
</dbReference>
<proteinExistence type="predicted"/>
<dbReference type="AlphaFoldDB" id="A0A7W5YM86"/>
<dbReference type="EMBL" id="JACIBV010000001">
    <property type="protein sequence ID" value="MBB3726037.1"/>
    <property type="molecule type" value="Genomic_DNA"/>
</dbReference>
<evidence type="ECO:0000256" key="1">
    <source>
        <dbReference type="SAM" id="Phobius"/>
    </source>
</evidence>
<dbReference type="InterPro" id="IPR011990">
    <property type="entry name" value="TPR-like_helical_dom_sf"/>
</dbReference>
<dbReference type="Proteomes" id="UP000579945">
    <property type="component" value="Unassembled WGS sequence"/>
</dbReference>
<dbReference type="Pfam" id="PF25000">
    <property type="entry name" value="DUF7779"/>
    <property type="match status" value="1"/>
</dbReference>
<dbReference type="SUPFAM" id="SSF52540">
    <property type="entry name" value="P-loop containing nucleoside triphosphate hydrolases"/>
    <property type="match status" value="1"/>
</dbReference>
<protein>
    <recommendedName>
        <fullName evidence="2">DUF7779 domain-containing protein</fullName>
    </recommendedName>
</protein>
<keyword evidence="1" id="KW-0812">Transmembrane</keyword>
<accession>A0A7W5YM86</accession>
<name>A0A7W5YM86_9ACTN</name>
<dbReference type="InterPro" id="IPR053137">
    <property type="entry name" value="NLR-like"/>
</dbReference>
<keyword evidence="4" id="KW-1185">Reference proteome</keyword>
<dbReference type="Pfam" id="PF13424">
    <property type="entry name" value="TPR_12"/>
    <property type="match status" value="2"/>
</dbReference>
<dbReference type="SUPFAM" id="SSF48452">
    <property type="entry name" value="TPR-like"/>
    <property type="match status" value="2"/>
</dbReference>
<organism evidence="3 4">
    <name type="scientific">Nonomuraea dietziae</name>
    <dbReference type="NCBI Taxonomy" id="65515"/>
    <lineage>
        <taxon>Bacteria</taxon>
        <taxon>Bacillati</taxon>
        <taxon>Actinomycetota</taxon>
        <taxon>Actinomycetes</taxon>
        <taxon>Streptosporangiales</taxon>
        <taxon>Streptosporangiaceae</taxon>
        <taxon>Nonomuraea</taxon>
    </lineage>
</organism>
<reference evidence="3 4" key="1">
    <citation type="submission" date="2020-08" db="EMBL/GenBank/DDBJ databases">
        <title>Sequencing the genomes of 1000 actinobacteria strains.</title>
        <authorList>
            <person name="Klenk H.-P."/>
        </authorList>
    </citation>
    <scope>NUCLEOTIDE SEQUENCE [LARGE SCALE GENOMIC DNA]</scope>
    <source>
        <strain evidence="3 4">DSM 44320</strain>
    </source>
</reference>
<dbReference type="PANTHER" id="PTHR46082">
    <property type="entry name" value="ATP/GTP-BINDING PROTEIN-RELATED"/>
    <property type="match status" value="1"/>
</dbReference>
<dbReference type="Pfam" id="PF13374">
    <property type="entry name" value="TPR_10"/>
    <property type="match status" value="3"/>
</dbReference>
<dbReference type="PANTHER" id="PTHR46082:SF6">
    <property type="entry name" value="AAA+ ATPASE DOMAIN-CONTAINING PROTEIN-RELATED"/>
    <property type="match status" value="1"/>
</dbReference>
<dbReference type="RefSeq" id="WP_183645544.1">
    <property type="nucleotide sequence ID" value="NZ_JACIBV010000001.1"/>
</dbReference>
<gene>
    <name evidence="3" type="ORF">FHR33_001897</name>
</gene>
<keyword evidence="1" id="KW-1133">Transmembrane helix</keyword>
<dbReference type="Gene3D" id="1.25.40.10">
    <property type="entry name" value="Tetratricopeptide repeat domain"/>
    <property type="match status" value="2"/>
</dbReference>
<dbReference type="PRINTS" id="PR00364">
    <property type="entry name" value="DISEASERSIST"/>
</dbReference>
<dbReference type="InterPro" id="IPR056681">
    <property type="entry name" value="DUF7779"/>
</dbReference>
<sequence>MTRSAQRASKPARRRRPRVLAWTAGAVVSLALLVAGAAVFFADPQQGPTVVEDVLDKRASVVSMFVGVAGLLVAGAALLAQLRSSAASAPGGASSSGPASPAVGTLSGGMVVGQAVGSARVSGPGSTTAEGARALAVGGDSWGPVMTGDGAIAVTGQVGVLGGVHLPPRAEVASRPIRLAPRPPQLSGRDEILAGLRQRLVTSDRLPSVVTVHGLGGVGKTSLVLEYAHRYLHEYDLVWQIPAEDPTVASAALTELAALLGVRDVGDKANPVDQVHAILAARNEPWLLIFDDAPDMAAVHPLLAPTGPGHILITSRASAWPSRHSLELPVLSIEAATAFLLERTGHDDAASAAEIVKELGALPLALEQAGAYLSETGISPDAYLNLLRTQRAQVLTQGQPWGYRERVASTWQLASAQLADTDPHAVALLRLLSCYAPDAIPYQLLLDEIDPTGDDGPNELPYGELAVNAAVTALRRYSLVGRPANGMISIHRLVQAITLDQLSTRQRERWYEKAAALLESAISDHDPAFPPDWPRFAQLLSHVRAVLPADSPGLRSTARYLGLSGDYRTAVLLSQEITEHLTASLGPEHPDTLVARHTRARWTGDAGDAAAARDQLRDLLPVRERVLGADHPDTLTTRHELAHWTGRAGDAAAARDQLRDLLPIHERVQGSEHPDTLTTRHTLAHWTGRAGDAVAARDQFRELLPIRQRVLGPEHPDTLAARHTLARWTGDAGDPVGARDQFHELLPIRQRVQGPEHPDTLTVRHDLAWWTGEAGDAAAARDQLRDLLPVRERVQGPEHPYTLTIRHTLARWTGRAGDAVGARDQLRDLLPVRERVLGAEHPDTLTVRHDLARWTGEAGDAIAARDQLRDLLPSRERVLGAAHPHTADTRRQLAYWRKQAQRKEGLITMLRARIWGSG</sequence>
<dbReference type="NCBIfam" id="NF040586">
    <property type="entry name" value="FxSxx_TPR"/>
    <property type="match status" value="1"/>
</dbReference>
<dbReference type="InterPro" id="IPR027417">
    <property type="entry name" value="P-loop_NTPase"/>
</dbReference>
<dbReference type="GeneID" id="95388424"/>
<comment type="caution">
    <text evidence="3">The sequence shown here is derived from an EMBL/GenBank/DDBJ whole genome shotgun (WGS) entry which is preliminary data.</text>
</comment>
<keyword evidence="1" id="KW-0472">Membrane</keyword>
<evidence type="ECO:0000313" key="3">
    <source>
        <dbReference type="EMBL" id="MBB3726037.1"/>
    </source>
</evidence>
<evidence type="ECO:0000259" key="2">
    <source>
        <dbReference type="Pfam" id="PF25000"/>
    </source>
</evidence>
<feature type="transmembrane region" description="Helical" evidence="1">
    <location>
        <begin position="20"/>
        <end position="41"/>
    </location>
</feature>
<feature type="domain" description="DUF7779" evidence="2">
    <location>
        <begin position="418"/>
        <end position="506"/>
    </location>
</feature>
<dbReference type="Gene3D" id="3.40.50.300">
    <property type="entry name" value="P-loop containing nucleotide triphosphate hydrolases"/>
    <property type="match status" value="1"/>
</dbReference>
<evidence type="ECO:0000313" key="4">
    <source>
        <dbReference type="Proteomes" id="UP000579945"/>
    </source>
</evidence>